<keyword evidence="1" id="KW-0175">Coiled coil</keyword>
<keyword evidence="4" id="KW-1185">Reference proteome</keyword>
<protein>
    <submittedName>
        <fullName evidence="3">Uncharacterized protein</fullName>
    </submittedName>
</protein>
<dbReference type="AlphaFoldDB" id="A0A0S4IL01"/>
<name>A0A0S4IL01_BODSA</name>
<reference evidence="4" key="1">
    <citation type="submission" date="2015-09" db="EMBL/GenBank/DDBJ databases">
        <authorList>
            <consortium name="Pathogen Informatics"/>
        </authorList>
    </citation>
    <scope>NUCLEOTIDE SEQUENCE [LARGE SCALE GENOMIC DNA]</scope>
    <source>
        <strain evidence="4">Lake Konstanz</strain>
    </source>
</reference>
<dbReference type="Proteomes" id="UP000051952">
    <property type="component" value="Unassembled WGS sequence"/>
</dbReference>
<feature type="region of interest" description="Disordered" evidence="2">
    <location>
        <begin position="551"/>
        <end position="579"/>
    </location>
</feature>
<evidence type="ECO:0000313" key="4">
    <source>
        <dbReference type="Proteomes" id="UP000051952"/>
    </source>
</evidence>
<dbReference type="VEuPathDB" id="TriTrypDB:BSAL_03385"/>
<proteinExistence type="predicted"/>
<dbReference type="EMBL" id="CYKH01000081">
    <property type="protein sequence ID" value="CUE70229.1"/>
    <property type="molecule type" value="Genomic_DNA"/>
</dbReference>
<sequence>MSSFIVGVRGCPDTVQLPLQATAQTTFHTIREAIAAKVCVSAIAVAIFAKGVEVTSYTSELGTEFSVNNFITYELRISTRNVPKSFEDVKAHAINFICCCGCKTALAVNGKYCILNCGCTLCLGCADKQEGDHGGAILCPYHQVPTPNDVRFHPKALCGNDEFCAEAPSSTRHEGPHDVLDKLLITQQCQLTTLENGQTTTCCNTNLVRCRCGLPPVCSSCMKKHLERSTAEVGRHALSTQTAVPTKELLSRCRQHESHSYDTFHCPRSALLCEYCYKRDMNRADVEGLADESHVKRTTTAVTTAVDELTTSIQRLEDAKAAALTQNGELLKNLSENNKRLDDNCLDYVTDTEEQFGTRISQLESIIAKLKDDCAKGVRTIRDTTKLLKEEFEKKVRLQQASIVSYIETVERLLHSTREQLAAVAHTARFAPEIIPATNAVVAFSKRFFAVTPTAITIEQCFAKCEPYKPLVRIIATTDGNYSTDVWYRPTMRSMVRNLRREKILSNPVARREKLPGLSLKEVQQAAAAAKAKDDADAAAKAKAEQEAAAAAAKAKADADAAAKAKAEQEAAAAAAKAKADADAAARAKAAQVAAAPK</sequence>
<evidence type="ECO:0000256" key="2">
    <source>
        <dbReference type="SAM" id="MobiDB-lite"/>
    </source>
</evidence>
<evidence type="ECO:0000256" key="1">
    <source>
        <dbReference type="SAM" id="Coils"/>
    </source>
</evidence>
<evidence type="ECO:0000313" key="3">
    <source>
        <dbReference type="EMBL" id="CUE70229.1"/>
    </source>
</evidence>
<organism evidence="3 4">
    <name type="scientific">Bodo saltans</name>
    <name type="common">Flagellated protozoan</name>
    <dbReference type="NCBI Taxonomy" id="75058"/>
    <lineage>
        <taxon>Eukaryota</taxon>
        <taxon>Discoba</taxon>
        <taxon>Euglenozoa</taxon>
        <taxon>Kinetoplastea</taxon>
        <taxon>Metakinetoplastina</taxon>
        <taxon>Eubodonida</taxon>
        <taxon>Bodonidae</taxon>
        <taxon>Bodo</taxon>
    </lineage>
</organism>
<gene>
    <name evidence="3" type="ORF">BSAL_03385</name>
</gene>
<accession>A0A0S4IL01</accession>
<feature type="coiled-coil region" evidence="1">
    <location>
        <begin position="306"/>
        <end position="333"/>
    </location>
</feature>
<feature type="compositionally biased region" description="Basic and acidic residues" evidence="2">
    <location>
        <begin position="555"/>
        <end position="569"/>
    </location>
</feature>